<keyword evidence="7" id="KW-1185">Reference proteome</keyword>
<dbReference type="PATRIC" id="fig|36849.3.peg.1436"/>
<keyword evidence="1 5" id="KW-0963">Cytoplasm</keyword>
<evidence type="ECO:0000256" key="5">
    <source>
        <dbReference type="HAMAP-Rule" id="MF_01804"/>
    </source>
</evidence>
<comment type="subunit">
    <text evidence="5">Homodimer. Homodimerization may be required to stabilize the binding of ScpA to the Smc head domains. Component of a cohesin-like complex composed of ScpA, ScpB and the Smc homodimer, in which ScpA and ScpB bind to the head domain of Smc. The presence of the three proteins is required for the association of the complex with DNA.</text>
</comment>
<dbReference type="PIRSF" id="PIRSF019345">
    <property type="entry name" value="ScpB"/>
    <property type="match status" value="1"/>
</dbReference>
<dbReference type="AlphaFoldDB" id="A0A0N8NTH8"/>
<proteinExistence type="inferred from homology"/>
<dbReference type="SUPFAM" id="SSF46785">
    <property type="entry name" value="Winged helix' DNA-binding domain"/>
    <property type="match status" value="2"/>
</dbReference>
<organism evidence="6 7">
    <name type="scientific">Oxobacter pfennigii</name>
    <dbReference type="NCBI Taxonomy" id="36849"/>
    <lineage>
        <taxon>Bacteria</taxon>
        <taxon>Bacillati</taxon>
        <taxon>Bacillota</taxon>
        <taxon>Clostridia</taxon>
        <taxon>Eubacteriales</taxon>
        <taxon>Clostridiaceae</taxon>
        <taxon>Oxobacter</taxon>
    </lineage>
</organism>
<dbReference type="Proteomes" id="UP000050326">
    <property type="component" value="Unassembled WGS sequence"/>
</dbReference>
<dbReference type="Pfam" id="PF04079">
    <property type="entry name" value="SMC_ScpB"/>
    <property type="match status" value="1"/>
</dbReference>
<dbReference type="GO" id="GO:0051304">
    <property type="term" value="P:chromosome separation"/>
    <property type="evidence" value="ECO:0007669"/>
    <property type="project" value="InterPro"/>
</dbReference>
<dbReference type="NCBIfam" id="TIGR00281">
    <property type="entry name" value="SMC-Scp complex subunit ScpB"/>
    <property type="match status" value="1"/>
</dbReference>
<comment type="caution">
    <text evidence="6">The sequence shown here is derived from an EMBL/GenBank/DDBJ whole genome shotgun (WGS) entry which is preliminary data.</text>
</comment>
<accession>A0A0N8NTH8</accession>
<dbReference type="RefSeq" id="WP_054874430.1">
    <property type="nucleotide sequence ID" value="NZ_LKET01000028.1"/>
</dbReference>
<dbReference type="GO" id="GO:0006260">
    <property type="term" value="P:DNA replication"/>
    <property type="evidence" value="ECO:0007669"/>
    <property type="project" value="UniProtKB-UniRule"/>
</dbReference>
<evidence type="ECO:0000313" key="7">
    <source>
        <dbReference type="Proteomes" id="UP000050326"/>
    </source>
</evidence>
<evidence type="ECO:0000256" key="4">
    <source>
        <dbReference type="ARBA" id="ARBA00023306"/>
    </source>
</evidence>
<sequence length="193" mass="22021">MNKDNELYKQLIINGSQPPSDTNKIKSIIEALLFTAGEPLELSEISGVIQINKNTAKKLLNELIDEYNIEDRGIQIINFNNKFQMCTRPEHKEYIKRLLKPQNKQSLSRAAIETVAIIAYKQPITRQSIDSIRGVKCDRLIHNLMDKKLIKEVGRADAPGRPALYGTTDNFLRYFGLKNLDELPELENLNINA</sequence>
<gene>
    <name evidence="5 6" type="primary">scpB</name>
    <name evidence="6" type="ORF">OXPF_13500</name>
</gene>
<dbReference type="HAMAP" id="MF_01804">
    <property type="entry name" value="ScpB"/>
    <property type="match status" value="1"/>
</dbReference>
<comment type="similarity">
    <text evidence="5">Belongs to the ScpB family.</text>
</comment>
<evidence type="ECO:0000256" key="2">
    <source>
        <dbReference type="ARBA" id="ARBA00022618"/>
    </source>
</evidence>
<dbReference type="OrthoDB" id="9806226at2"/>
<dbReference type="GO" id="GO:0005737">
    <property type="term" value="C:cytoplasm"/>
    <property type="evidence" value="ECO:0007669"/>
    <property type="project" value="UniProtKB-SubCell"/>
</dbReference>
<evidence type="ECO:0000256" key="3">
    <source>
        <dbReference type="ARBA" id="ARBA00022829"/>
    </source>
</evidence>
<keyword evidence="4 5" id="KW-0131">Cell cycle</keyword>
<reference evidence="6 7" key="1">
    <citation type="submission" date="2015-09" db="EMBL/GenBank/DDBJ databases">
        <title>Genome sequence of Oxobacter pfennigii DSM 3222.</title>
        <authorList>
            <person name="Poehlein A."/>
            <person name="Bengelsdorf F.R."/>
            <person name="Schiel-Bengelsdorf B."/>
            <person name="Duerre P."/>
            <person name="Daniel R."/>
        </authorList>
    </citation>
    <scope>NUCLEOTIDE SEQUENCE [LARGE SCALE GENOMIC DNA]</scope>
    <source>
        <strain evidence="6 7">DSM 3222</strain>
    </source>
</reference>
<keyword evidence="3 5" id="KW-0159">Chromosome partition</keyword>
<comment type="function">
    <text evidence="5">Participates in chromosomal partition during cell division. May act via the formation of a condensin-like complex containing Smc and ScpA that pull DNA away from mid-cell into both cell halves.</text>
</comment>
<protein>
    <recommendedName>
        <fullName evidence="5">Segregation and condensation protein B</fullName>
    </recommendedName>
</protein>
<dbReference type="InterPro" id="IPR036388">
    <property type="entry name" value="WH-like_DNA-bd_sf"/>
</dbReference>
<keyword evidence="2 5" id="KW-0132">Cell division</keyword>
<dbReference type="PANTHER" id="PTHR34298:SF2">
    <property type="entry name" value="SEGREGATION AND CONDENSATION PROTEIN B"/>
    <property type="match status" value="1"/>
</dbReference>
<dbReference type="STRING" id="36849.OXPF_13500"/>
<name>A0A0N8NTH8_9CLOT</name>
<evidence type="ECO:0000313" key="6">
    <source>
        <dbReference type="EMBL" id="KPU44872.1"/>
    </source>
</evidence>
<dbReference type="InterPro" id="IPR036390">
    <property type="entry name" value="WH_DNA-bd_sf"/>
</dbReference>
<evidence type="ECO:0000256" key="1">
    <source>
        <dbReference type="ARBA" id="ARBA00022490"/>
    </source>
</evidence>
<dbReference type="PANTHER" id="PTHR34298">
    <property type="entry name" value="SEGREGATION AND CONDENSATION PROTEIN B"/>
    <property type="match status" value="1"/>
</dbReference>
<dbReference type="InterPro" id="IPR005234">
    <property type="entry name" value="ScpB_csome_segregation"/>
</dbReference>
<comment type="subcellular location">
    <subcellularLocation>
        <location evidence="5">Cytoplasm</location>
    </subcellularLocation>
    <text evidence="5">Associated with two foci at the outer edges of the nucleoid region in young cells, and at four foci within both cell halves in older cells.</text>
</comment>
<dbReference type="GO" id="GO:0051301">
    <property type="term" value="P:cell division"/>
    <property type="evidence" value="ECO:0007669"/>
    <property type="project" value="UniProtKB-KW"/>
</dbReference>
<dbReference type="EMBL" id="LKET01000028">
    <property type="protein sequence ID" value="KPU44872.1"/>
    <property type="molecule type" value="Genomic_DNA"/>
</dbReference>
<dbReference type="Gene3D" id="1.10.10.10">
    <property type="entry name" value="Winged helix-like DNA-binding domain superfamily/Winged helix DNA-binding domain"/>
    <property type="match status" value="2"/>
</dbReference>